<dbReference type="InterPro" id="IPR000742">
    <property type="entry name" value="EGF"/>
</dbReference>
<dbReference type="PROSITE" id="PS01186">
    <property type="entry name" value="EGF_2"/>
    <property type="match status" value="1"/>
</dbReference>
<evidence type="ECO:0000259" key="3">
    <source>
        <dbReference type="PROSITE" id="PS50026"/>
    </source>
</evidence>
<organism evidence="4 5">
    <name type="scientific">Thelohanellus kitauei</name>
    <name type="common">Myxosporean</name>
    <dbReference type="NCBI Taxonomy" id="669202"/>
    <lineage>
        <taxon>Eukaryota</taxon>
        <taxon>Metazoa</taxon>
        <taxon>Cnidaria</taxon>
        <taxon>Myxozoa</taxon>
        <taxon>Myxosporea</taxon>
        <taxon>Bivalvulida</taxon>
        <taxon>Platysporina</taxon>
        <taxon>Myxobolidae</taxon>
        <taxon>Thelohanellus</taxon>
    </lineage>
</organism>
<dbReference type="PROSITE" id="PS00022">
    <property type="entry name" value="EGF_1"/>
    <property type="match status" value="1"/>
</dbReference>
<gene>
    <name evidence="4" type="ORF">RF11_08267</name>
</gene>
<accession>A0A0C2MGH6</accession>
<evidence type="ECO:0000313" key="5">
    <source>
        <dbReference type="Proteomes" id="UP000031668"/>
    </source>
</evidence>
<reference evidence="4 5" key="1">
    <citation type="journal article" date="2014" name="Genome Biol. Evol.">
        <title>The genome of the myxosporean Thelohanellus kitauei shows adaptations to nutrient acquisition within its fish host.</title>
        <authorList>
            <person name="Yang Y."/>
            <person name="Xiong J."/>
            <person name="Zhou Z."/>
            <person name="Huo F."/>
            <person name="Miao W."/>
            <person name="Ran C."/>
            <person name="Liu Y."/>
            <person name="Zhang J."/>
            <person name="Feng J."/>
            <person name="Wang M."/>
            <person name="Wang M."/>
            <person name="Wang L."/>
            <person name="Yao B."/>
        </authorList>
    </citation>
    <scope>NUCLEOTIDE SEQUENCE [LARGE SCALE GENOMIC DNA]</scope>
    <source>
        <strain evidence="4">Wuqing</strain>
    </source>
</reference>
<keyword evidence="1" id="KW-1015">Disulfide bond</keyword>
<feature type="disulfide bond" evidence="1">
    <location>
        <begin position="125"/>
        <end position="134"/>
    </location>
</feature>
<proteinExistence type="predicted"/>
<evidence type="ECO:0000313" key="4">
    <source>
        <dbReference type="EMBL" id="KII66286.1"/>
    </source>
</evidence>
<feature type="domain" description="EGF-like" evidence="3">
    <location>
        <begin position="96"/>
        <end position="135"/>
    </location>
</feature>
<feature type="region of interest" description="Disordered" evidence="2">
    <location>
        <begin position="25"/>
        <end position="48"/>
    </location>
</feature>
<dbReference type="OrthoDB" id="263283at2759"/>
<comment type="caution">
    <text evidence="4">The sequence shown here is derived from an EMBL/GenBank/DDBJ whole genome shotgun (WGS) entry which is preliminary data.</text>
</comment>
<keyword evidence="1" id="KW-0245">EGF-like domain</keyword>
<dbReference type="SUPFAM" id="SSF57196">
    <property type="entry name" value="EGF/Laminin"/>
    <property type="match status" value="1"/>
</dbReference>
<evidence type="ECO:0000256" key="2">
    <source>
        <dbReference type="SAM" id="MobiDB-lite"/>
    </source>
</evidence>
<dbReference type="PROSITE" id="PS50026">
    <property type="entry name" value="EGF_3"/>
    <property type="match status" value="1"/>
</dbReference>
<evidence type="ECO:0000256" key="1">
    <source>
        <dbReference type="PROSITE-ProRule" id="PRU00076"/>
    </source>
</evidence>
<dbReference type="EMBL" id="JWZT01003566">
    <property type="protein sequence ID" value="KII66286.1"/>
    <property type="molecule type" value="Genomic_DNA"/>
</dbReference>
<comment type="caution">
    <text evidence="1">Lacks conserved residue(s) required for the propagation of feature annotation.</text>
</comment>
<keyword evidence="5" id="KW-1185">Reference proteome</keyword>
<name>A0A0C2MGH6_THEKT</name>
<dbReference type="Proteomes" id="UP000031668">
    <property type="component" value="Unassembled WGS sequence"/>
</dbReference>
<dbReference type="Gene3D" id="2.10.25.10">
    <property type="entry name" value="Laminin"/>
    <property type="match status" value="1"/>
</dbReference>
<protein>
    <recommendedName>
        <fullName evidence="3">EGF-like domain-containing protein</fullName>
    </recommendedName>
</protein>
<sequence>MELMTGDKEKPTKIQYNLELQLQPNSEKEFDLLEMDDREDGEEKKKTSGGSLKALPVIIAGLKNSKMRNMYKILKRVLLHVKTKRNVMVKSYLIPEEKKCDDGDSFCKNHGQCYENYTSAKFCICETGYGGPQCDIQHSGSEEELLFVDNSLDLPIESSDCNHCSDGCNKYQNYEFCLTPESSLGLKDCTVCEKMCGPDICKVVLNDKVYYYKQAALTVPQRADSADQESKTVEVD</sequence>
<dbReference type="AlphaFoldDB" id="A0A0C2MGH6"/>